<proteinExistence type="predicted"/>
<sequence>MSISVKRVYDPPSPADGLRVLVDRLWPRGLSKSTARIDLWARELAPSTELRRWYAHEAEKWPGFKRRFFTELAARTETLDSLRRETRKRKVTLLFASKEPRLNNAFALKQFLEARARTQRRPAAKHARGGRSRSGGRQ</sequence>
<dbReference type="GO" id="GO:0032259">
    <property type="term" value="P:methylation"/>
    <property type="evidence" value="ECO:0007669"/>
    <property type="project" value="UniProtKB-KW"/>
</dbReference>
<dbReference type="GO" id="GO:0008168">
    <property type="term" value="F:methyltransferase activity"/>
    <property type="evidence" value="ECO:0007669"/>
    <property type="project" value="UniProtKB-KW"/>
</dbReference>
<dbReference type="PANTHER" id="PTHR36849:SF1">
    <property type="entry name" value="CYTOPLASMIC PROTEIN"/>
    <property type="match status" value="1"/>
</dbReference>
<organism evidence="2 3">
    <name type="scientific">Sulfuricaulis limicola</name>
    <dbReference type="NCBI Taxonomy" id="1620215"/>
    <lineage>
        <taxon>Bacteria</taxon>
        <taxon>Pseudomonadati</taxon>
        <taxon>Pseudomonadota</taxon>
        <taxon>Gammaproteobacteria</taxon>
        <taxon>Acidiferrobacterales</taxon>
        <taxon>Acidiferrobacteraceae</taxon>
        <taxon>Sulfuricaulis</taxon>
    </lineage>
</organism>
<keyword evidence="2" id="KW-0489">Methyltransferase</keyword>
<evidence type="ECO:0000313" key="3">
    <source>
        <dbReference type="Proteomes" id="UP000243180"/>
    </source>
</evidence>
<evidence type="ECO:0000313" key="2">
    <source>
        <dbReference type="EMBL" id="BAV35006.1"/>
    </source>
</evidence>
<evidence type="ECO:0000256" key="1">
    <source>
        <dbReference type="SAM" id="MobiDB-lite"/>
    </source>
</evidence>
<accession>A0A1B4XJN6</accession>
<name>A0A1B4XJN6_9GAMM</name>
<dbReference type="EMBL" id="AP014879">
    <property type="protein sequence ID" value="BAV35006.1"/>
    <property type="molecule type" value="Genomic_DNA"/>
</dbReference>
<dbReference type="FunCoup" id="A0A1B4XJN6">
    <property type="interactions" value="20"/>
</dbReference>
<protein>
    <submittedName>
        <fullName evidence="2">Uroporphyrin-III methyltransferase</fullName>
    </submittedName>
</protein>
<dbReference type="KEGG" id="slim:SCL_2729"/>
<dbReference type="AlphaFoldDB" id="A0A1B4XJN6"/>
<keyword evidence="3" id="KW-1185">Reference proteome</keyword>
<dbReference type="PANTHER" id="PTHR36849">
    <property type="entry name" value="CYTOPLASMIC PROTEIN-RELATED"/>
    <property type="match status" value="1"/>
</dbReference>
<dbReference type="RefSeq" id="WP_096361694.1">
    <property type="nucleotide sequence ID" value="NZ_AP014879.1"/>
</dbReference>
<dbReference type="Proteomes" id="UP000243180">
    <property type="component" value="Chromosome"/>
</dbReference>
<gene>
    <name evidence="2" type="ORF">SCL_2729</name>
</gene>
<feature type="region of interest" description="Disordered" evidence="1">
    <location>
        <begin position="117"/>
        <end position="138"/>
    </location>
</feature>
<dbReference type="InParanoid" id="A0A1B4XJN6"/>
<dbReference type="InterPro" id="IPR052552">
    <property type="entry name" value="YeaO-like"/>
</dbReference>
<dbReference type="OrthoDB" id="9790745at2"/>
<dbReference type="Pfam" id="PF22752">
    <property type="entry name" value="DUF488-N3i"/>
    <property type="match status" value="1"/>
</dbReference>
<reference evidence="2 3" key="1">
    <citation type="submission" date="2015-05" db="EMBL/GenBank/DDBJ databases">
        <title>Complete genome sequence of a sulfur-oxidizing gammaproteobacterium strain HA5.</title>
        <authorList>
            <person name="Miura A."/>
            <person name="Kojima H."/>
            <person name="Fukui M."/>
        </authorList>
    </citation>
    <scope>NUCLEOTIDE SEQUENCE [LARGE SCALE GENOMIC DNA]</scope>
    <source>
        <strain evidence="2 3">HA5</strain>
    </source>
</reference>
<keyword evidence="2" id="KW-0808">Transferase</keyword>